<protein>
    <submittedName>
        <fullName evidence="2">Uncharacterized protein</fullName>
    </submittedName>
</protein>
<comment type="caution">
    <text evidence="2">The sequence shown here is derived from an EMBL/GenBank/DDBJ whole genome shotgun (WGS) entry which is preliminary data.</text>
</comment>
<feature type="transmembrane region" description="Helical" evidence="1">
    <location>
        <begin position="118"/>
        <end position="140"/>
    </location>
</feature>
<evidence type="ECO:0000313" key="2">
    <source>
        <dbReference type="EMBL" id="MCM5681635.1"/>
    </source>
</evidence>
<reference evidence="2" key="1">
    <citation type="submission" date="2022-05" db="EMBL/GenBank/DDBJ databases">
        <title>Schlegelella sp. nov., isolated from mangrove soil.</title>
        <authorList>
            <person name="Liu Y."/>
            <person name="Ge X."/>
            <person name="Liu W."/>
        </authorList>
    </citation>
    <scope>NUCLEOTIDE SEQUENCE</scope>
    <source>
        <strain evidence="2">S2-27</strain>
    </source>
</reference>
<evidence type="ECO:0000256" key="1">
    <source>
        <dbReference type="SAM" id="Phobius"/>
    </source>
</evidence>
<dbReference type="EMBL" id="JAMKFE010000013">
    <property type="protein sequence ID" value="MCM5681635.1"/>
    <property type="molecule type" value="Genomic_DNA"/>
</dbReference>
<feature type="transmembrane region" description="Helical" evidence="1">
    <location>
        <begin position="48"/>
        <end position="66"/>
    </location>
</feature>
<dbReference type="RefSeq" id="WP_251780119.1">
    <property type="nucleotide sequence ID" value="NZ_JAMKFE010000013.1"/>
</dbReference>
<organism evidence="2 3">
    <name type="scientific">Caldimonas mangrovi</name>
    <dbReference type="NCBI Taxonomy" id="2944811"/>
    <lineage>
        <taxon>Bacteria</taxon>
        <taxon>Pseudomonadati</taxon>
        <taxon>Pseudomonadota</taxon>
        <taxon>Betaproteobacteria</taxon>
        <taxon>Burkholderiales</taxon>
        <taxon>Sphaerotilaceae</taxon>
        <taxon>Caldimonas</taxon>
    </lineage>
</organism>
<name>A0ABT0YSB9_9BURK</name>
<accession>A0ABT0YSB9</accession>
<feature type="transmembrane region" description="Helical" evidence="1">
    <location>
        <begin position="73"/>
        <end position="89"/>
    </location>
</feature>
<dbReference type="Proteomes" id="UP001165541">
    <property type="component" value="Unassembled WGS sequence"/>
</dbReference>
<keyword evidence="1" id="KW-1133">Transmembrane helix</keyword>
<keyword evidence="1" id="KW-0472">Membrane</keyword>
<keyword evidence="1" id="KW-0812">Transmembrane</keyword>
<feature type="transmembrane region" description="Helical" evidence="1">
    <location>
        <begin position="12"/>
        <end position="33"/>
    </location>
</feature>
<evidence type="ECO:0000313" key="3">
    <source>
        <dbReference type="Proteomes" id="UP001165541"/>
    </source>
</evidence>
<sequence>MPPVSLSPVSRPFVSLWFVLVFAAAALVLWAALPPPQVMALMSEDGPVEIASATLYFVTAVALWFVRGRSMPAALAVALSVVLCAFGARELDLHKAWTGVSTLKVSFYLGAAPLQQKLAALAVIGPAAYAMVYLLLRYGLPVLRGLRQRDPVAVTVIVFWATLVLSKLIDRSQNVLLEDFGIQFSPALSALRSAWEEGLELCAGVLIWVGLLQHRRQAGAGSIRP</sequence>
<proteinExistence type="predicted"/>
<gene>
    <name evidence="2" type="ORF">M8A51_19080</name>
</gene>
<keyword evidence="3" id="KW-1185">Reference proteome</keyword>